<keyword evidence="2" id="KW-0812">Transmembrane</keyword>
<evidence type="ECO:0000313" key="4">
    <source>
        <dbReference type="EMBL" id="KAF4312103.1"/>
    </source>
</evidence>
<feature type="compositionally biased region" description="Low complexity" evidence="1">
    <location>
        <begin position="71"/>
        <end position="85"/>
    </location>
</feature>
<accession>A0A8H4N9C6</accession>
<sequence>MRNASEIESVITSPLPVHSRHRYPAFPGEHVVLHPRTSTADTKLSHASTTRTEHSHASGGSSSKLSHARTSKTASTSRPRTSSTSVPLQRPYSCISTPPTTHSPSPYSSRSNTPDKDKTPTYKLSENTPACTPSSSSKAPPPPPLRTPSDIHTHLSQNHIATPVDPSTLAHLPPYRYALRIEILKARQKRRDSLWTPYGDAATTTTPPPGTPESYGNKYLAALQQRNAPEEGMAGRRGGLVWNESVGVWRPWVGRSCFSRVMVLFGVLCVVVVVLAVVVTQVVEKRGGG</sequence>
<dbReference type="EMBL" id="WWBZ02000007">
    <property type="protein sequence ID" value="KAF4312103.1"/>
    <property type="molecule type" value="Genomic_DNA"/>
</dbReference>
<gene>
    <name evidence="3" type="ORF">GTA08_BOTSDO02717</name>
    <name evidence="4" type="ORF">GTA08_BOTSDO12421</name>
</gene>
<organism evidence="4 5">
    <name type="scientific">Botryosphaeria dothidea</name>
    <dbReference type="NCBI Taxonomy" id="55169"/>
    <lineage>
        <taxon>Eukaryota</taxon>
        <taxon>Fungi</taxon>
        <taxon>Dikarya</taxon>
        <taxon>Ascomycota</taxon>
        <taxon>Pezizomycotina</taxon>
        <taxon>Dothideomycetes</taxon>
        <taxon>Dothideomycetes incertae sedis</taxon>
        <taxon>Botryosphaeriales</taxon>
        <taxon>Botryosphaeriaceae</taxon>
        <taxon>Botryosphaeria</taxon>
    </lineage>
</organism>
<keyword evidence="2" id="KW-1133">Transmembrane helix</keyword>
<evidence type="ECO:0000313" key="3">
    <source>
        <dbReference type="EMBL" id="KAF4309164.1"/>
    </source>
</evidence>
<evidence type="ECO:0000313" key="5">
    <source>
        <dbReference type="Proteomes" id="UP000572817"/>
    </source>
</evidence>
<keyword evidence="5" id="KW-1185">Reference proteome</keyword>
<proteinExistence type="predicted"/>
<evidence type="ECO:0000256" key="1">
    <source>
        <dbReference type="SAM" id="MobiDB-lite"/>
    </source>
</evidence>
<dbReference type="EMBL" id="WWBZ02000016">
    <property type="protein sequence ID" value="KAF4309164.1"/>
    <property type="molecule type" value="Genomic_DNA"/>
</dbReference>
<feature type="compositionally biased region" description="Low complexity" evidence="1">
    <location>
        <begin position="93"/>
        <end position="112"/>
    </location>
</feature>
<feature type="compositionally biased region" description="Low complexity" evidence="1">
    <location>
        <begin position="128"/>
        <end position="138"/>
    </location>
</feature>
<evidence type="ECO:0000256" key="2">
    <source>
        <dbReference type="SAM" id="Phobius"/>
    </source>
</evidence>
<protein>
    <submittedName>
        <fullName evidence="4">Uncharacterized protein</fullName>
    </submittedName>
</protein>
<reference evidence="4 5" key="1">
    <citation type="submission" date="2020-04" db="EMBL/GenBank/DDBJ databases">
        <title>Genome Assembly and Annotation of Botryosphaeria dothidea sdau 11-99, a Latent Pathogen of Apple Fruit Ring Rot in China.</title>
        <authorList>
            <person name="Yu C."/>
            <person name="Diao Y."/>
            <person name="Lu Q."/>
            <person name="Zhao J."/>
            <person name="Cui S."/>
            <person name="Peng C."/>
            <person name="He B."/>
            <person name="Liu H."/>
        </authorList>
    </citation>
    <scope>NUCLEOTIDE SEQUENCE [LARGE SCALE GENOMIC DNA]</scope>
    <source>
        <strain evidence="5">sdau11-99</strain>
        <strain evidence="4">Sdau11-99</strain>
    </source>
</reference>
<dbReference type="AlphaFoldDB" id="A0A8H4N9C6"/>
<comment type="caution">
    <text evidence="4">The sequence shown here is derived from an EMBL/GenBank/DDBJ whole genome shotgun (WGS) entry which is preliminary data.</text>
</comment>
<dbReference type="Proteomes" id="UP000572817">
    <property type="component" value="Unassembled WGS sequence"/>
</dbReference>
<name>A0A8H4N9C6_9PEZI</name>
<feature type="transmembrane region" description="Helical" evidence="2">
    <location>
        <begin position="261"/>
        <end position="283"/>
    </location>
</feature>
<keyword evidence="2" id="KW-0472">Membrane</keyword>
<feature type="compositionally biased region" description="Polar residues" evidence="1">
    <location>
        <begin position="36"/>
        <end position="50"/>
    </location>
</feature>
<feature type="region of interest" description="Disordered" evidence="1">
    <location>
        <begin position="1"/>
        <end position="151"/>
    </location>
</feature>